<protein>
    <submittedName>
        <fullName evidence="2">PEP-CTERM sorting domain-containing protein</fullName>
    </submittedName>
</protein>
<feature type="chain" id="PRO_5045977432" evidence="1">
    <location>
        <begin position="27"/>
        <end position="272"/>
    </location>
</feature>
<organism evidence="2 3">
    <name type="scientific">Actomonas aquatica</name>
    <dbReference type="NCBI Taxonomy" id="2866162"/>
    <lineage>
        <taxon>Bacteria</taxon>
        <taxon>Pseudomonadati</taxon>
        <taxon>Verrucomicrobiota</taxon>
        <taxon>Opitutia</taxon>
        <taxon>Opitutales</taxon>
        <taxon>Opitutaceae</taxon>
        <taxon>Actomonas</taxon>
    </lineage>
</organism>
<proteinExistence type="predicted"/>
<dbReference type="RefSeq" id="WP_221032708.1">
    <property type="nucleotide sequence ID" value="NZ_CP139781.1"/>
</dbReference>
<dbReference type="EMBL" id="CP139781">
    <property type="protein sequence ID" value="WRQ85890.1"/>
    <property type="molecule type" value="Genomic_DNA"/>
</dbReference>
<name>A0ABZ1C6F2_9BACT</name>
<dbReference type="Proteomes" id="UP000738431">
    <property type="component" value="Chromosome"/>
</dbReference>
<keyword evidence="1" id="KW-0732">Signal</keyword>
<reference evidence="2 3" key="1">
    <citation type="submission" date="2021-08" db="EMBL/GenBank/DDBJ databases">
        <authorList>
            <person name="Zhang D."/>
            <person name="Zhang A."/>
            <person name="Wang L."/>
        </authorList>
    </citation>
    <scope>NUCLEOTIDE SEQUENCE [LARGE SCALE GENOMIC DNA]</scope>
    <source>
        <strain evidence="2 3">WL0086</strain>
    </source>
</reference>
<dbReference type="InterPro" id="IPR013424">
    <property type="entry name" value="Ice-binding_C"/>
</dbReference>
<accession>A0ABZ1C6F2</accession>
<feature type="signal peptide" evidence="1">
    <location>
        <begin position="1"/>
        <end position="26"/>
    </location>
</feature>
<sequence length="272" mass="27742">MSFKPILKPLVGCLPLGLMLSSASLAQTALVDFVSADAASGNVSVVSPSVGSDFTGAVAVETVALIDYATGATTGWTLSITPEGMEYRTGSSSKAAGEAVTGGDALDTFDAAYGATGAERWDGVMRADENYGGTPSVTFLFTGLTASATYDLAFLHNYRTGTSSDKYATATLTNPDGTFDGASVSAPTRYNDAGAMLAFDDVTAGVDGTLSVTVMAFDPGVNPDFYLQGLSLTENLSAVPEPAETAALIGLVGLGFGFWRRRRATLAGGSAA</sequence>
<evidence type="ECO:0000313" key="3">
    <source>
        <dbReference type="Proteomes" id="UP000738431"/>
    </source>
</evidence>
<evidence type="ECO:0000313" key="2">
    <source>
        <dbReference type="EMBL" id="WRQ85890.1"/>
    </source>
</evidence>
<reference evidence="2 3" key="2">
    <citation type="submission" date="2023-12" db="EMBL/GenBank/DDBJ databases">
        <title>Description of an unclassified Opitutus bacterium of Verrucomicrobiota.</title>
        <authorList>
            <person name="Zhang D.-F."/>
        </authorList>
    </citation>
    <scope>NUCLEOTIDE SEQUENCE [LARGE SCALE GENOMIC DNA]</scope>
    <source>
        <strain evidence="2 3">WL0086</strain>
    </source>
</reference>
<keyword evidence="3" id="KW-1185">Reference proteome</keyword>
<gene>
    <name evidence="2" type="ORF">K1X11_013840</name>
</gene>
<dbReference type="NCBIfam" id="TIGR02595">
    <property type="entry name" value="PEP_CTERM"/>
    <property type="match status" value="1"/>
</dbReference>
<evidence type="ECO:0000256" key="1">
    <source>
        <dbReference type="SAM" id="SignalP"/>
    </source>
</evidence>